<dbReference type="Proteomes" id="UP001183585">
    <property type="component" value="Unassembled WGS sequence"/>
</dbReference>
<evidence type="ECO:0000313" key="2">
    <source>
        <dbReference type="EMBL" id="MDR7384358.1"/>
    </source>
</evidence>
<evidence type="ECO:0000313" key="3">
    <source>
        <dbReference type="Proteomes" id="UP001183585"/>
    </source>
</evidence>
<keyword evidence="1" id="KW-0812">Transmembrane</keyword>
<evidence type="ECO:0000256" key="1">
    <source>
        <dbReference type="SAM" id="Phobius"/>
    </source>
</evidence>
<name>A0ABU2CSP3_9MICO</name>
<feature type="transmembrane region" description="Helical" evidence="1">
    <location>
        <begin position="104"/>
        <end position="128"/>
    </location>
</feature>
<comment type="caution">
    <text evidence="2">The sequence shown here is derived from an EMBL/GenBank/DDBJ whole genome shotgun (WGS) entry which is preliminary data.</text>
</comment>
<keyword evidence="2" id="KW-0645">Protease</keyword>
<protein>
    <submittedName>
        <fullName evidence="2">Membrane protease YdiL (CAAX protease family)</fullName>
    </submittedName>
</protein>
<keyword evidence="2" id="KW-0378">Hydrolase</keyword>
<keyword evidence="1" id="KW-0472">Membrane</keyword>
<feature type="transmembrane region" description="Helical" evidence="1">
    <location>
        <begin position="40"/>
        <end position="63"/>
    </location>
</feature>
<sequence>METLRRLLAPTLVAFAVTVVLTLVYVGAFDGGIDSWELGAVLLFPLGVVLAVLVVVLLAVGLLRLFGVRSLWAALGLAFVVVAAGCLLYYVLDTVRGQSGEQWNLLFLVVTAIATIPSWLAYAAGLALSDWRNRRAPNPPEPAGPGAP</sequence>
<dbReference type="GO" id="GO:0008233">
    <property type="term" value="F:peptidase activity"/>
    <property type="evidence" value="ECO:0007669"/>
    <property type="project" value="UniProtKB-KW"/>
</dbReference>
<feature type="transmembrane region" description="Helical" evidence="1">
    <location>
        <begin position="70"/>
        <end position="92"/>
    </location>
</feature>
<proteinExistence type="predicted"/>
<gene>
    <name evidence="2" type="ORF">J2S48_003873</name>
</gene>
<accession>A0ABU2CSP3</accession>
<keyword evidence="1" id="KW-1133">Transmembrane helix</keyword>
<keyword evidence="3" id="KW-1185">Reference proteome</keyword>
<feature type="transmembrane region" description="Helical" evidence="1">
    <location>
        <begin position="7"/>
        <end position="28"/>
    </location>
</feature>
<reference evidence="2 3" key="1">
    <citation type="submission" date="2023-07" db="EMBL/GenBank/DDBJ databases">
        <title>Sequencing the genomes of 1000 actinobacteria strains.</title>
        <authorList>
            <person name="Klenk H.-P."/>
        </authorList>
    </citation>
    <scope>NUCLEOTIDE SEQUENCE [LARGE SCALE GENOMIC DNA]</scope>
    <source>
        <strain evidence="2 3">DSM 45554</strain>
    </source>
</reference>
<dbReference type="GO" id="GO:0006508">
    <property type="term" value="P:proteolysis"/>
    <property type="evidence" value="ECO:0007669"/>
    <property type="project" value="UniProtKB-KW"/>
</dbReference>
<dbReference type="EMBL" id="JAVDYE010000001">
    <property type="protein sequence ID" value="MDR7384358.1"/>
    <property type="molecule type" value="Genomic_DNA"/>
</dbReference>
<dbReference type="RefSeq" id="WP_274992754.1">
    <property type="nucleotide sequence ID" value="NZ_JAJQQP010000003.1"/>
</dbReference>
<organism evidence="2 3">
    <name type="scientific">Promicromonospora iranensis</name>
    <dbReference type="NCBI Taxonomy" id="1105144"/>
    <lineage>
        <taxon>Bacteria</taxon>
        <taxon>Bacillati</taxon>
        <taxon>Actinomycetota</taxon>
        <taxon>Actinomycetes</taxon>
        <taxon>Micrococcales</taxon>
        <taxon>Promicromonosporaceae</taxon>
        <taxon>Promicromonospora</taxon>
    </lineage>
</organism>